<organism evidence="1 2">
    <name type="scientific">Solimicrobium silvestre</name>
    <dbReference type="NCBI Taxonomy" id="2099400"/>
    <lineage>
        <taxon>Bacteria</taxon>
        <taxon>Pseudomonadati</taxon>
        <taxon>Pseudomonadota</taxon>
        <taxon>Betaproteobacteria</taxon>
        <taxon>Burkholderiales</taxon>
        <taxon>Oxalobacteraceae</taxon>
        <taxon>Solimicrobium</taxon>
    </lineage>
</organism>
<evidence type="ECO:0000313" key="2">
    <source>
        <dbReference type="Proteomes" id="UP000237839"/>
    </source>
</evidence>
<evidence type="ECO:0000313" key="1">
    <source>
        <dbReference type="EMBL" id="PRC92101.1"/>
    </source>
</evidence>
<name>A0A2S9GWM7_9BURK</name>
<dbReference type="Proteomes" id="UP000237839">
    <property type="component" value="Unassembled WGS sequence"/>
</dbReference>
<dbReference type="OrthoDB" id="8592800at2"/>
<keyword evidence="2" id="KW-1185">Reference proteome</keyword>
<protein>
    <submittedName>
        <fullName evidence="1">Uncharacterized protein</fullName>
    </submittedName>
</protein>
<sequence length="427" mass="47173">MYTLKRPADVAKALDIGTLKDMWNAAIAYQNQGVYDTDAMYSIYQAMNPKLTIQDIGNVFSGVYADTYWNTTFLDASLLAKSLVQAIGLDRSLATTYANNAIAQWRGILSRKNISDTGSIPVVGNYTASLDIVCNQNTPIDPMALISNWNNEYWQQPSVGKNFIYSRCQNIAFNGAITKPQVQMFYSSGGFNQPPSSWIQCFTVKDNNPIGTVITQDGKTSPLNWGDRGCSEAFYFNPTSQDHVCVISATVSEFFASNNPKQIPPGNWNSATWITHNGAAAWHNVDPQRSVEDTLAFHNQDGTNENFTFYAQCRKVPVGSKITLRSEDPNAKFTTGTVNIDNPSQLVQLQVNLPAYHKGQLKVKLEGPDGRCLPVTAAVEVKMAWRLSHSHDYYADAVATFGNTNQHNANREIQLDMGTFTILGSGK</sequence>
<comment type="caution">
    <text evidence="1">The sequence shown here is derived from an EMBL/GenBank/DDBJ whole genome shotgun (WGS) entry which is preliminary data.</text>
</comment>
<reference evidence="1 2" key="1">
    <citation type="submission" date="2018-02" db="EMBL/GenBank/DDBJ databases">
        <title>Solimicrobium silvestre gen. nov., sp. nov., isolated from alpine forest soil.</title>
        <authorList>
            <person name="Margesin R."/>
            <person name="Albuquerque L."/>
            <person name="Zhang D.-C."/>
            <person name="Froufe H.J.C."/>
            <person name="Severino R."/>
            <person name="Roxo I."/>
            <person name="Egas C."/>
            <person name="Da Costa M.S."/>
        </authorList>
    </citation>
    <scope>NUCLEOTIDE SEQUENCE [LARGE SCALE GENOMIC DNA]</scope>
    <source>
        <strain evidence="1 2">S20-91</strain>
    </source>
</reference>
<proteinExistence type="predicted"/>
<dbReference type="AlphaFoldDB" id="A0A2S9GWM7"/>
<accession>A0A2S9GWM7</accession>
<gene>
    <name evidence="1" type="ORF">S2091_3236</name>
</gene>
<dbReference type="EMBL" id="PUGF01000016">
    <property type="protein sequence ID" value="PRC92101.1"/>
    <property type="molecule type" value="Genomic_DNA"/>
</dbReference>
<dbReference type="RefSeq" id="WP_105532979.1">
    <property type="nucleotide sequence ID" value="NZ_PUGF01000016.1"/>
</dbReference>